<dbReference type="CDD" id="cd02966">
    <property type="entry name" value="TlpA_like_family"/>
    <property type="match status" value="1"/>
</dbReference>
<dbReference type="SUPFAM" id="SSF52833">
    <property type="entry name" value="Thioredoxin-like"/>
    <property type="match status" value="1"/>
</dbReference>
<protein>
    <submittedName>
        <fullName evidence="2">TlpA family protein disulfide reductase</fullName>
    </submittedName>
</protein>
<dbReference type="RefSeq" id="WP_390210303.1">
    <property type="nucleotide sequence ID" value="NZ_JBHLXJ010000004.1"/>
</dbReference>
<keyword evidence="3" id="KW-1185">Reference proteome</keyword>
<dbReference type="Pfam" id="PF08534">
    <property type="entry name" value="Redoxin"/>
    <property type="match status" value="1"/>
</dbReference>
<name>A0ABV6IB06_9BURK</name>
<dbReference type="PANTHER" id="PTHR42852:SF13">
    <property type="entry name" value="PROTEIN DIPZ"/>
    <property type="match status" value="1"/>
</dbReference>
<dbReference type="Proteomes" id="UP001589844">
    <property type="component" value="Unassembled WGS sequence"/>
</dbReference>
<evidence type="ECO:0000259" key="1">
    <source>
        <dbReference type="PROSITE" id="PS51352"/>
    </source>
</evidence>
<reference evidence="2 3" key="1">
    <citation type="submission" date="2024-09" db="EMBL/GenBank/DDBJ databases">
        <authorList>
            <person name="Sun Q."/>
            <person name="Mori K."/>
        </authorList>
    </citation>
    <scope>NUCLEOTIDE SEQUENCE [LARGE SCALE GENOMIC DNA]</scope>
    <source>
        <strain evidence="2 3">CCM 8677</strain>
    </source>
</reference>
<organism evidence="2 3">
    <name type="scientific">Undibacterium danionis</name>
    <dbReference type="NCBI Taxonomy" id="1812100"/>
    <lineage>
        <taxon>Bacteria</taxon>
        <taxon>Pseudomonadati</taxon>
        <taxon>Pseudomonadota</taxon>
        <taxon>Betaproteobacteria</taxon>
        <taxon>Burkholderiales</taxon>
        <taxon>Oxalobacteraceae</taxon>
        <taxon>Undibacterium</taxon>
    </lineage>
</organism>
<feature type="domain" description="Thioredoxin" evidence="1">
    <location>
        <begin position="20"/>
        <end position="177"/>
    </location>
</feature>
<comment type="caution">
    <text evidence="2">The sequence shown here is derived from an EMBL/GenBank/DDBJ whole genome shotgun (WGS) entry which is preliminary data.</text>
</comment>
<dbReference type="EMBL" id="JBHLXJ010000004">
    <property type="protein sequence ID" value="MFC0348996.1"/>
    <property type="molecule type" value="Genomic_DNA"/>
</dbReference>
<evidence type="ECO:0000313" key="3">
    <source>
        <dbReference type="Proteomes" id="UP001589844"/>
    </source>
</evidence>
<dbReference type="PROSITE" id="PS51352">
    <property type="entry name" value="THIOREDOXIN_2"/>
    <property type="match status" value="1"/>
</dbReference>
<dbReference type="Gene3D" id="3.40.30.10">
    <property type="entry name" value="Glutaredoxin"/>
    <property type="match status" value="1"/>
</dbReference>
<proteinExistence type="predicted"/>
<gene>
    <name evidence="2" type="ORF">ACFFJH_04195</name>
</gene>
<dbReference type="InterPro" id="IPR036249">
    <property type="entry name" value="Thioredoxin-like_sf"/>
</dbReference>
<dbReference type="PANTHER" id="PTHR42852">
    <property type="entry name" value="THIOL:DISULFIDE INTERCHANGE PROTEIN DSBE"/>
    <property type="match status" value="1"/>
</dbReference>
<sequence>MINKRFAISAALIALIFAGLGASLGAKKFEPAPAADNATQKLFALTLNDAQSKPQAIKQWQGKFLVVNFWATWCKPCVEEMPELVQLQKDLAAKNVQLLGLGIDTPSNIAEFTQKYQISYPVFSAGMDGTSLSQAMGNKAGGLPFTALISADGKVVKTYSGRLKMTELRADIQRLNIKS</sequence>
<dbReference type="InterPro" id="IPR013740">
    <property type="entry name" value="Redoxin"/>
</dbReference>
<evidence type="ECO:0000313" key="2">
    <source>
        <dbReference type="EMBL" id="MFC0348996.1"/>
    </source>
</evidence>
<accession>A0ABV6IB06</accession>
<dbReference type="InterPro" id="IPR050553">
    <property type="entry name" value="Thioredoxin_ResA/DsbE_sf"/>
</dbReference>
<dbReference type="InterPro" id="IPR013766">
    <property type="entry name" value="Thioredoxin_domain"/>
</dbReference>